<keyword evidence="5" id="KW-0238">DNA-binding</keyword>
<protein>
    <submittedName>
        <fullName evidence="10">Sigma-54-dependent Fis family transcriptional regulator</fullName>
    </submittedName>
</protein>
<dbReference type="InterPro" id="IPR058031">
    <property type="entry name" value="AAA_lid_NorR"/>
</dbReference>
<proteinExistence type="predicted"/>
<dbReference type="Pfam" id="PF25601">
    <property type="entry name" value="AAA_lid_14"/>
    <property type="match status" value="1"/>
</dbReference>
<keyword evidence="11" id="KW-1185">Reference proteome</keyword>
<gene>
    <name evidence="10" type="ORF">DF286_03295</name>
</gene>
<dbReference type="GO" id="GO:0005524">
    <property type="term" value="F:ATP binding"/>
    <property type="evidence" value="ECO:0007669"/>
    <property type="project" value="UniProtKB-KW"/>
</dbReference>
<dbReference type="RefSeq" id="WP_109270139.1">
    <property type="nucleotide sequence ID" value="NZ_QFFF01000001.1"/>
</dbReference>
<evidence type="ECO:0000256" key="5">
    <source>
        <dbReference type="ARBA" id="ARBA00023125"/>
    </source>
</evidence>
<keyword evidence="6" id="KW-0010">Activator</keyword>
<dbReference type="GO" id="GO:0006355">
    <property type="term" value="P:regulation of DNA-templated transcription"/>
    <property type="evidence" value="ECO:0007669"/>
    <property type="project" value="InterPro"/>
</dbReference>
<sequence length="364" mass="40078">MSVAFNPVAQGAASVESLIVGESPAIVELRRLVRQVAPSSASVIVTGPSGSGKEMVARAIHAESQRASKNYVAVNCGAIPRDLLESELFGHEKGSFTGAVTQHRGRFEEAHGGTLFLDEIGDMPADMQVKLLRVLEERAIQRVGGRGQIAVDSRIVSATHRDIDEAITHQRFREDLFYRLAVFPIDLPSLAERREDVPLLVRHFLRQIADSKRTVRFTKEAMDRLVAHPWPGNVRELRNVIERAAILFPGQTVSAEEVELLLHRRTRVNRAERAAVWEASERAAPTAPLSSPAPDAAPAKSDESLISEGPVDLRAMVSDLEHRYITEALDHAQGVVAEAARLLSLRRTTLIEKMRKYGLHQAAA</sequence>
<evidence type="ECO:0000256" key="8">
    <source>
        <dbReference type="SAM" id="MobiDB-lite"/>
    </source>
</evidence>
<dbReference type="InterPro" id="IPR003593">
    <property type="entry name" value="AAA+_ATPase"/>
</dbReference>
<dbReference type="OrthoDB" id="9154941at2"/>
<dbReference type="PRINTS" id="PR01590">
    <property type="entry name" value="HTHFIS"/>
</dbReference>
<keyword evidence="2" id="KW-0067">ATP-binding</keyword>
<evidence type="ECO:0000259" key="9">
    <source>
        <dbReference type="PROSITE" id="PS50045"/>
    </source>
</evidence>
<evidence type="ECO:0000256" key="7">
    <source>
        <dbReference type="ARBA" id="ARBA00023163"/>
    </source>
</evidence>
<keyword evidence="1" id="KW-0547">Nucleotide-binding</keyword>
<feature type="region of interest" description="Disordered" evidence="8">
    <location>
        <begin position="281"/>
        <end position="305"/>
    </location>
</feature>
<evidence type="ECO:0000256" key="3">
    <source>
        <dbReference type="ARBA" id="ARBA00023012"/>
    </source>
</evidence>
<dbReference type="InterPro" id="IPR025943">
    <property type="entry name" value="Sigma_54_int_dom_ATP-bd_2"/>
</dbReference>
<dbReference type="SUPFAM" id="SSF46689">
    <property type="entry name" value="Homeodomain-like"/>
    <property type="match status" value="1"/>
</dbReference>
<evidence type="ECO:0000313" key="10">
    <source>
        <dbReference type="EMBL" id="PWG01999.1"/>
    </source>
</evidence>
<dbReference type="Gene3D" id="3.40.50.300">
    <property type="entry name" value="P-loop containing nucleotide triphosphate hydrolases"/>
    <property type="match status" value="1"/>
</dbReference>
<evidence type="ECO:0000256" key="1">
    <source>
        <dbReference type="ARBA" id="ARBA00022741"/>
    </source>
</evidence>
<dbReference type="Pfam" id="PF00158">
    <property type="entry name" value="Sigma54_activat"/>
    <property type="match status" value="1"/>
</dbReference>
<dbReference type="EMBL" id="QFFF01000001">
    <property type="protein sequence ID" value="PWG01999.1"/>
    <property type="molecule type" value="Genomic_DNA"/>
</dbReference>
<evidence type="ECO:0000256" key="2">
    <source>
        <dbReference type="ARBA" id="ARBA00022840"/>
    </source>
</evidence>
<dbReference type="PROSITE" id="PS50045">
    <property type="entry name" value="SIGMA54_INTERACT_4"/>
    <property type="match status" value="1"/>
</dbReference>
<dbReference type="PANTHER" id="PTHR32071:SF117">
    <property type="entry name" value="PTS-DEPENDENT DIHYDROXYACETONE KINASE OPERON REGULATORY PROTEIN-RELATED"/>
    <property type="match status" value="1"/>
</dbReference>
<evidence type="ECO:0000256" key="6">
    <source>
        <dbReference type="ARBA" id="ARBA00023159"/>
    </source>
</evidence>
<dbReference type="GO" id="GO:0000160">
    <property type="term" value="P:phosphorelay signal transduction system"/>
    <property type="evidence" value="ECO:0007669"/>
    <property type="project" value="UniProtKB-KW"/>
</dbReference>
<dbReference type="Proteomes" id="UP000245916">
    <property type="component" value="Unassembled WGS sequence"/>
</dbReference>
<accession>A0A2U2J0Y6</accession>
<dbReference type="Gene3D" id="1.10.8.60">
    <property type="match status" value="1"/>
</dbReference>
<keyword evidence="7" id="KW-0804">Transcription</keyword>
<comment type="caution">
    <text evidence="10">The sequence shown here is derived from an EMBL/GenBank/DDBJ whole genome shotgun (WGS) entry which is preliminary data.</text>
</comment>
<dbReference type="FunFam" id="3.40.50.300:FF:000006">
    <property type="entry name" value="DNA-binding transcriptional regulator NtrC"/>
    <property type="match status" value="1"/>
</dbReference>
<dbReference type="PROSITE" id="PS00688">
    <property type="entry name" value="SIGMA54_INTERACT_3"/>
    <property type="match status" value="1"/>
</dbReference>
<dbReference type="InterPro" id="IPR025944">
    <property type="entry name" value="Sigma_54_int_dom_CS"/>
</dbReference>
<dbReference type="SUPFAM" id="SSF52540">
    <property type="entry name" value="P-loop containing nucleoside triphosphate hydrolases"/>
    <property type="match status" value="1"/>
</dbReference>
<keyword evidence="3" id="KW-0902">Two-component regulatory system</keyword>
<dbReference type="GO" id="GO:0043565">
    <property type="term" value="F:sequence-specific DNA binding"/>
    <property type="evidence" value="ECO:0007669"/>
    <property type="project" value="InterPro"/>
</dbReference>
<dbReference type="PROSITE" id="PS00676">
    <property type="entry name" value="SIGMA54_INTERACT_2"/>
    <property type="match status" value="1"/>
</dbReference>
<dbReference type="CDD" id="cd00009">
    <property type="entry name" value="AAA"/>
    <property type="match status" value="1"/>
</dbReference>
<feature type="compositionally biased region" description="Low complexity" evidence="8">
    <location>
        <begin position="283"/>
        <end position="299"/>
    </location>
</feature>
<dbReference type="InterPro" id="IPR002078">
    <property type="entry name" value="Sigma_54_int"/>
</dbReference>
<evidence type="ECO:0000256" key="4">
    <source>
        <dbReference type="ARBA" id="ARBA00023015"/>
    </source>
</evidence>
<evidence type="ECO:0000313" key="11">
    <source>
        <dbReference type="Proteomes" id="UP000245916"/>
    </source>
</evidence>
<dbReference type="SMART" id="SM00382">
    <property type="entry name" value="AAA"/>
    <property type="match status" value="1"/>
</dbReference>
<dbReference type="Gene3D" id="1.10.10.60">
    <property type="entry name" value="Homeodomain-like"/>
    <property type="match status" value="1"/>
</dbReference>
<dbReference type="AlphaFoldDB" id="A0A2U2J0Y6"/>
<dbReference type="Pfam" id="PF02954">
    <property type="entry name" value="HTH_8"/>
    <property type="match status" value="1"/>
</dbReference>
<name>A0A2U2J0Y6_9SPHN</name>
<organism evidence="10 11">
    <name type="scientific">Allosphingosinicella humi</name>
    <dbReference type="NCBI Taxonomy" id="2068657"/>
    <lineage>
        <taxon>Bacteria</taxon>
        <taxon>Pseudomonadati</taxon>
        <taxon>Pseudomonadota</taxon>
        <taxon>Alphaproteobacteria</taxon>
        <taxon>Sphingomonadales</taxon>
        <taxon>Sphingomonadaceae</taxon>
        <taxon>Allosphingosinicella</taxon>
    </lineage>
</organism>
<dbReference type="InterPro" id="IPR002197">
    <property type="entry name" value="HTH_Fis"/>
</dbReference>
<dbReference type="InterPro" id="IPR009057">
    <property type="entry name" value="Homeodomain-like_sf"/>
</dbReference>
<feature type="domain" description="Sigma-54 factor interaction" evidence="9">
    <location>
        <begin position="19"/>
        <end position="246"/>
    </location>
</feature>
<keyword evidence="4" id="KW-0805">Transcription regulation</keyword>
<dbReference type="InterPro" id="IPR027417">
    <property type="entry name" value="P-loop_NTPase"/>
</dbReference>
<reference evidence="10 11" key="1">
    <citation type="submission" date="2018-05" db="EMBL/GenBank/DDBJ databases">
        <title>Genome of Sphingosinicella humi QZX222.</title>
        <authorList>
            <person name="Qiao Z."/>
            <person name="Wang G."/>
        </authorList>
    </citation>
    <scope>NUCLEOTIDE SEQUENCE [LARGE SCALE GENOMIC DNA]</scope>
    <source>
        <strain evidence="10 11">QZX222</strain>
    </source>
</reference>
<dbReference type="PANTHER" id="PTHR32071">
    <property type="entry name" value="TRANSCRIPTIONAL REGULATORY PROTEIN"/>
    <property type="match status" value="1"/>
</dbReference>